<accession>A0A494JBY3</accession>
<sequence>MKLQLGAHTFEQVENFNSIEEAVNTIKQLFPDVEEKLIRDKVKPFVNKPVTKTQDKKKG</sequence>
<organism evidence="2">
    <name type="scientific">Elizabethkingia anophelis</name>
    <dbReference type="NCBI Taxonomy" id="1117645"/>
    <lineage>
        <taxon>Bacteria</taxon>
        <taxon>Pseudomonadati</taxon>
        <taxon>Bacteroidota</taxon>
        <taxon>Flavobacteriia</taxon>
        <taxon>Flavobacteriales</taxon>
        <taxon>Weeksellaceae</taxon>
        <taxon>Elizabethkingia</taxon>
    </lineage>
</organism>
<reference evidence="1 3" key="1">
    <citation type="submission" date="2016-02" db="EMBL/GenBank/DDBJ databases">
        <authorList>
            <person name="Nicholson A.C."/>
            <person name="Humrighouse B.W."/>
            <person name="Loparev V."/>
            <person name="Emery B."/>
            <person name="Graziano J."/>
            <person name="McQuiston J.R."/>
        </authorList>
    </citation>
    <scope>NUCLEOTIDE SEQUENCE [LARGE SCALE GENOMIC DNA]</scope>
    <source>
        <strain evidence="1 3">E6809</strain>
    </source>
</reference>
<dbReference type="EMBL" id="MAHS01000001">
    <property type="protein sequence ID" value="OPB53414.1"/>
    <property type="molecule type" value="Genomic_DNA"/>
</dbReference>
<evidence type="ECO:0000313" key="2">
    <source>
        <dbReference type="EMBL" id="OPB53414.1"/>
    </source>
</evidence>
<dbReference type="Proteomes" id="UP000189738">
    <property type="component" value="Chromosome"/>
</dbReference>
<dbReference type="AlphaFoldDB" id="A0A494JBY3"/>
<dbReference type="CDD" id="cd14279">
    <property type="entry name" value="CUE"/>
    <property type="match status" value="1"/>
</dbReference>
<dbReference type="EMBL" id="CP014339">
    <property type="protein sequence ID" value="AQX52417.1"/>
    <property type="molecule type" value="Genomic_DNA"/>
</dbReference>
<name>A0A494JBY3_9FLAO</name>
<dbReference type="RefSeq" id="WP_078719778.1">
    <property type="nucleotide sequence ID" value="NZ_CP014339.1"/>
</dbReference>
<protein>
    <submittedName>
        <fullName evidence="2">Uncharacterized protein</fullName>
    </submittedName>
</protein>
<evidence type="ECO:0000313" key="3">
    <source>
        <dbReference type="Proteomes" id="UP000189738"/>
    </source>
</evidence>
<reference evidence="2" key="2">
    <citation type="submission" date="2016-06" db="EMBL/GenBank/DDBJ databases">
        <authorList>
            <person name="Nicholson A.C."/>
        </authorList>
    </citation>
    <scope>NUCLEOTIDE SEQUENCE [LARGE SCALE GENOMIC DNA]</scope>
    <source>
        <strain evidence="2">E6809</strain>
    </source>
</reference>
<evidence type="ECO:0000313" key="1">
    <source>
        <dbReference type="EMBL" id="AQX52417.1"/>
    </source>
</evidence>
<gene>
    <name evidence="1" type="ORF">AYC66_17805</name>
    <name evidence="2" type="ORF">BAY09_10895</name>
</gene>
<proteinExistence type="predicted"/>